<dbReference type="InterPro" id="IPR056221">
    <property type="entry name" value="Tle3_ab_dom"/>
</dbReference>
<name>A0AAD2AKM0_9RALS</name>
<evidence type="ECO:0000259" key="2">
    <source>
        <dbReference type="Pfam" id="PF24322"/>
    </source>
</evidence>
<dbReference type="RefSeq" id="WP_261313592.1">
    <property type="nucleotide sequence ID" value="NZ_CATVXE010000005.1"/>
</dbReference>
<dbReference type="EMBL" id="CAUDKV010000006">
    <property type="protein sequence ID" value="CAJ0864872.1"/>
    <property type="molecule type" value="Genomic_DNA"/>
</dbReference>
<evidence type="ECO:0000256" key="1">
    <source>
        <dbReference type="SAM" id="MobiDB-lite"/>
    </source>
</evidence>
<sequence length="408" mass="45301">MTDSTATLSCGPRAEALCLPGNPRLDVEQPLPLPGVIIFVHGVNSMGEWFDTAEQGICKGLNARLQRTDEHVHRLKGSGQLQPASYLSELTEDGYISRELKATSFINEGIGNSPVIRFRWGYKASVDEVNSVGGDILLDEKNAWGGGPFVNGCSALPDVFDKGSDAEIAWGALAVNHIQTSDRQVYSAPARYYQAFAAWRLAKLVARIREVHRELNHGGITGKDCPITIVCHSQGNMIGLTSAYFGARHSEFNGLGVADNYVLACAPYSLRKSWMDNFSQYDSKNEEGRVTYEARVEGLKNFFDIVRHFSKDKAQHYDADFVDQEAFNSNPKNGDTPYTSTQDRKARDTRARAFLYCGPHDRVISVAPVRGMGWLGMSNRCSGCWTNCRLRWSPQPVWMRSEPRPAHG</sequence>
<reference evidence="3 6" key="1">
    <citation type="submission" date="2023-07" db="EMBL/GenBank/DDBJ databases">
        <authorList>
            <person name="Peeters C."/>
        </authorList>
    </citation>
    <scope>NUCLEOTIDE SEQUENCE</scope>
    <source>
        <strain evidence="4 6">R-77569</strain>
        <strain evidence="3">R-77591</strain>
    </source>
</reference>
<feature type="region of interest" description="Disordered" evidence="1">
    <location>
        <begin position="325"/>
        <end position="344"/>
    </location>
</feature>
<feature type="compositionally biased region" description="Polar residues" evidence="1">
    <location>
        <begin position="326"/>
        <end position="341"/>
    </location>
</feature>
<dbReference type="Proteomes" id="UP001190002">
    <property type="component" value="Unassembled WGS sequence"/>
</dbReference>
<protein>
    <recommendedName>
        <fullName evidence="2">T6SS Tle3 phospholipase effector alpha/beta domain-containing protein</fullName>
    </recommendedName>
</protein>
<feature type="domain" description="T6SS Tle3 phospholipase effector alpha/beta" evidence="2">
    <location>
        <begin position="33"/>
        <end position="377"/>
    </location>
</feature>
<dbReference type="Proteomes" id="UP001190452">
    <property type="component" value="Unassembled WGS sequence"/>
</dbReference>
<accession>A0AAD2AKM0</accession>
<dbReference type="Pfam" id="PF24322">
    <property type="entry name" value="Tle3"/>
    <property type="match status" value="1"/>
</dbReference>
<gene>
    <name evidence="4" type="ORF">R77569_01745</name>
    <name evidence="3" type="ORF">R77591_01417</name>
</gene>
<dbReference type="EMBL" id="CATVXE010000005">
    <property type="protein sequence ID" value="CAJ0681603.1"/>
    <property type="molecule type" value="Genomic_DNA"/>
</dbReference>
<proteinExistence type="predicted"/>
<evidence type="ECO:0000313" key="4">
    <source>
        <dbReference type="EMBL" id="CAJ0864872.1"/>
    </source>
</evidence>
<dbReference type="InterPro" id="IPR029058">
    <property type="entry name" value="AB_hydrolase_fold"/>
</dbReference>
<evidence type="ECO:0000313" key="6">
    <source>
        <dbReference type="Proteomes" id="UP001190452"/>
    </source>
</evidence>
<organism evidence="3 5">
    <name type="scientific">Ralstonia mannitolilytica</name>
    <dbReference type="NCBI Taxonomy" id="105219"/>
    <lineage>
        <taxon>Bacteria</taxon>
        <taxon>Pseudomonadati</taxon>
        <taxon>Pseudomonadota</taxon>
        <taxon>Betaproteobacteria</taxon>
        <taxon>Burkholderiales</taxon>
        <taxon>Burkholderiaceae</taxon>
        <taxon>Ralstonia</taxon>
    </lineage>
</organism>
<dbReference type="AlphaFoldDB" id="A0AAD2AKM0"/>
<dbReference type="Gene3D" id="3.40.50.1820">
    <property type="entry name" value="alpha/beta hydrolase"/>
    <property type="match status" value="1"/>
</dbReference>
<evidence type="ECO:0000313" key="5">
    <source>
        <dbReference type="Proteomes" id="UP001190002"/>
    </source>
</evidence>
<keyword evidence="6" id="KW-1185">Reference proteome</keyword>
<comment type="caution">
    <text evidence="3">The sequence shown here is derived from an EMBL/GenBank/DDBJ whole genome shotgun (WGS) entry which is preliminary data.</text>
</comment>
<evidence type="ECO:0000313" key="3">
    <source>
        <dbReference type="EMBL" id="CAJ0681603.1"/>
    </source>
</evidence>